<keyword evidence="8" id="KW-1278">Translocase</keyword>
<dbReference type="InterPro" id="IPR009016">
    <property type="entry name" value="Fe_hydrogenase"/>
</dbReference>
<dbReference type="FunFam" id="3.30.70.20:FF:000035">
    <property type="entry name" value="Iron hydrogenase 1"/>
    <property type="match status" value="1"/>
</dbReference>
<dbReference type="InterPro" id="IPR013352">
    <property type="entry name" value="Fe_hydrogenase_subset"/>
</dbReference>
<dbReference type="GO" id="GO:0008901">
    <property type="term" value="F:ferredoxin hydrogenase activity"/>
    <property type="evidence" value="ECO:0007669"/>
    <property type="project" value="InterPro"/>
</dbReference>
<dbReference type="InterPro" id="IPR004108">
    <property type="entry name" value="Fe_hydrogenase_lsu_C"/>
</dbReference>
<evidence type="ECO:0000313" key="18">
    <source>
        <dbReference type="Proteomes" id="UP000027665"/>
    </source>
</evidence>
<dbReference type="Gene3D" id="3.40.950.10">
    <property type="entry name" value="Fe-only Hydrogenase (Larger Subunit), Chain L, domain 3"/>
    <property type="match status" value="1"/>
</dbReference>
<dbReference type="InterPro" id="IPR017896">
    <property type="entry name" value="4Fe4S_Fe-S-bd"/>
</dbReference>
<dbReference type="SUPFAM" id="SSF54862">
    <property type="entry name" value="4Fe-4S ferredoxins"/>
    <property type="match status" value="1"/>
</dbReference>
<dbReference type="SMART" id="SM00902">
    <property type="entry name" value="Fe_hyd_SSU"/>
    <property type="match status" value="1"/>
</dbReference>
<comment type="similarity">
    <text evidence="3">Belongs to the complex I 75 kDa subunit family.</text>
</comment>
<dbReference type="GO" id="GO:0005506">
    <property type="term" value="F:iron ion binding"/>
    <property type="evidence" value="ECO:0007669"/>
    <property type="project" value="InterPro"/>
</dbReference>
<dbReference type="InterPro" id="IPR003149">
    <property type="entry name" value="Fe_hydrogenase_ssu"/>
</dbReference>
<gene>
    <name evidence="17" type="ORF">EH55_05375</name>
</gene>
<dbReference type="InterPro" id="IPR036991">
    <property type="entry name" value="Fe_hydrogenase_ssu_sf"/>
</dbReference>
<feature type="domain" description="4Fe-4S ferredoxin-type" evidence="15">
    <location>
        <begin position="139"/>
        <end position="169"/>
    </location>
</feature>
<dbReference type="GO" id="GO:0051537">
    <property type="term" value="F:2 iron, 2 sulfur cluster binding"/>
    <property type="evidence" value="ECO:0007669"/>
    <property type="project" value="UniProtKB-KW"/>
</dbReference>
<comment type="subcellular location">
    <subcellularLocation>
        <location evidence="2">Membrane</location>
    </subcellularLocation>
</comment>
<dbReference type="Gene3D" id="4.10.260.20">
    <property type="entry name" value="Iron hydrogenase, small subunit"/>
    <property type="match status" value="1"/>
</dbReference>
<dbReference type="CDD" id="cd00207">
    <property type="entry name" value="fer2"/>
    <property type="match status" value="1"/>
</dbReference>
<keyword evidence="18" id="KW-1185">Reference proteome</keyword>
<dbReference type="PANTHER" id="PTHR11615">
    <property type="entry name" value="NITRATE, FORMATE, IRON DEHYDROGENASE"/>
    <property type="match status" value="1"/>
</dbReference>
<evidence type="ECO:0000259" key="15">
    <source>
        <dbReference type="PROSITE" id="PS51379"/>
    </source>
</evidence>
<dbReference type="OrthoDB" id="9805142at2"/>
<dbReference type="eggNOG" id="COG3383">
    <property type="taxonomic scope" value="Bacteria"/>
</dbReference>
<keyword evidence="12" id="KW-0472">Membrane</keyword>
<dbReference type="Proteomes" id="UP000027665">
    <property type="component" value="Unassembled WGS sequence"/>
</dbReference>
<evidence type="ECO:0000256" key="3">
    <source>
        <dbReference type="ARBA" id="ARBA00005404"/>
    </source>
</evidence>
<reference evidence="17 18" key="1">
    <citation type="submission" date="2014-04" db="EMBL/GenBank/DDBJ databases">
        <title>Draft Genome Sequence of Synergistes jonesii.</title>
        <authorList>
            <person name="Coil D.A."/>
            <person name="Eisen J.A."/>
            <person name="Holland-Moritz H.E."/>
        </authorList>
    </citation>
    <scope>NUCLEOTIDE SEQUENCE [LARGE SCALE GENOMIC DNA]</scope>
    <source>
        <strain evidence="17 18">78-1</strain>
    </source>
</reference>
<dbReference type="PATRIC" id="fig|2754.20.peg.2364"/>
<dbReference type="GO" id="GO:0042773">
    <property type="term" value="P:ATP synthesis coupled electron transport"/>
    <property type="evidence" value="ECO:0007669"/>
    <property type="project" value="InterPro"/>
</dbReference>
<dbReference type="Pfam" id="PF13510">
    <property type="entry name" value="Fer2_4"/>
    <property type="match status" value="1"/>
</dbReference>
<evidence type="ECO:0000256" key="2">
    <source>
        <dbReference type="ARBA" id="ARBA00004370"/>
    </source>
</evidence>
<keyword evidence="5" id="KW-0001">2Fe-2S</keyword>
<dbReference type="InterPro" id="IPR049830">
    <property type="entry name" value="HndD"/>
</dbReference>
<dbReference type="STRING" id="2754.EH55_05375"/>
<dbReference type="InterPro" id="IPR050340">
    <property type="entry name" value="Cytosolic_Fe-S_CAF"/>
</dbReference>
<keyword evidence="6" id="KW-0479">Metal-binding</keyword>
<protein>
    <submittedName>
        <fullName evidence="17">Ferredoxin</fullName>
    </submittedName>
</protein>
<dbReference type="eggNOG" id="COG4624">
    <property type="taxonomic scope" value="Bacteria"/>
</dbReference>
<dbReference type="EMBL" id="JMKI01000034">
    <property type="protein sequence ID" value="KEJ92168.1"/>
    <property type="molecule type" value="Genomic_DNA"/>
</dbReference>
<keyword evidence="10" id="KW-0411">Iron-sulfur</keyword>
<dbReference type="SUPFAM" id="SSF54292">
    <property type="entry name" value="2Fe-2S ferredoxin-like"/>
    <property type="match status" value="1"/>
</dbReference>
<evidence type="ECO:0000256" key="11">
    <source>
        <dbReference type="ARBA" id="ARBA00023027"/>
    </source>
</evidence>
<dbReference type="Pfam" id="PF02256">
    <property type="entry name" value="Fe_hyd_SSU"/>
    <property type="match status" value="1"/>
</dbReference>
<organism evidence="17 18">
    <name type="scientific">Synergistes jonesii</name>
    <dbReference type="NCBI Taxonomy" id="2754"/>
    <lineage>
        <taxon>Bacteria</taxon>
        <taxon>Thermotogati</taxon>
        <taxon>Synergistota</taxon>
        <taxon>Synergistia</taxon>
        <taxon>Synergistales</taxon>
        <taxon>Synergistaceae</taxon>
        <taxon>Synergistes</taxon>
    </lineage>
</organism>
<comment type="caution">
    <text evidence="17">The sequence shown here is derived from an EMBL/GenBank/DDBJ whole genome shotgun (WGS) entry which is preliminary data.</text>
</comment>
<evidence type="ECO:0000313" key="17">
    <source>
        <dbReference type="EMBL" id="KEJ92168.1"/>
    </source>
</evidence>
<dbReference type="NCBIfam" id="NF040763">
    <property type="entry name" value="FeFe_hydrog_A6"/>
    <property type="match status" value="1"/>
</dbReference>
<dbReference type="PROSITE" id="PS51085">
    <property type="entry name" value="2FE2S_FER_2"/>
    <property type="match status" value="1"/>
</dbReference>
<evidence type="ECO:0000256" key="4">
    <source>
        <dbReference type="ARBA" id="ARBA00022485"/>
    </source>
</evidence>
<dbReference type="FunFam" id="3.10.20.740:FF:000004">
    <property type="entry name" value="NADH-quinone oxidoreductase"/>
    <property type="match status" value="1"/>
</dbReference>
<evidence type="ECO:0000256" key="9">
    <source>
        <dbReference type="ARBA" id="ARBA00023004"/>
    </source>
</evidence>
<evidence type="ECO:0000256" key="8">
    <source>
        <dbReference type="ARBA" id="ARBA00022967"/>
    </source>
</evidence>
<evidence type="ECO:0000256" key="7">
    <source>
        <dbReference type="ARBA" id="ARBA00022737"/>
    </source>
</evidence>
<sequence>MELVKVTIDGITVEVPSDFTVIEAAAKAGIRIPQLCYHPELEKVGACRVCIVEIEKARGLGAACVYPVADGMVVHTNTQKVRETRKTVIELLLANHPQDCLFCQKNNDCELQRTAAEIGVREVPYTGEKRKAVKDENNPSLVRDPNKCILCGRCIRACHERQGLDVYSFVNRGFKTIVEPAFGLGLDEVYCSYCGQCAAVCPTAAICERDDTEKVFAAIADPEKYTIVQTAPATRVALGEELGLPAGEIVTGKMVAALRRLGFDKVFDTDFSADLTIMEEGSEFIDRVLNGGVLPMITSCSPGWINFIEMKYPDLLPHLSTAKSPQGMFGALTKTYWPETQGIPVEKIFSVSIMPCTAKKSEIIRPQLQSNPGIPDVDVSLTTRELARMIKNAGIDFKSLPEEKYDSPLGTSTGAGVIFGATGGVMEAAIRTVYSILNDGKEIPGIAFKPVRGMEGIKEASVEVPIKGRNVTVKLAVAHTLRNAKILMDKVRAGEADYHFIEVMACPGGCIGGGGQPQPVTPEIRAARTAAIYRDDEANTLRQSHNNPDIIALYKNWLGKPLGEKSHHYLHTHYQAQPREL</sequence>
<evidence type="ECO:0000256" key="12">
    <source>
        <dbReference type="ARBA" id="ARBA00023136"/>
    </source>
</evidence>
<keyword evidence="9" id="KW-0408">Iron</keyword>
<dbReference type="Pfam" id="PF12838">
    <property type="entry name" value="Fer4_7"/>
    <property type="match status" value="1"/>
</dbReference>
<dbReference type="Gene3D" id="3.40.50.1780">
    <property type="match status" value="1"/>
</dbReference>
<dbReference type="RefSeq" id="WP_037976359.1">
    <property type="nucleotide sequence ID" value="NZ_JMKI01000034.1"/>
</dbReference>
<comment type="cofactor">
    <cofactor evidence="1">
        <name>[4Fe-4S] cluster</name>
        <dbReference type="ChEBI" id="CHEBI:49883"/>
    </cofactor>
</comment>
<dbReference type="GO" id="GO:0016020">
    <property type="term" value="C:membrane"/>
    <property type="evidence" value="ECO:0007669"/>
    <property type="project" value="UniProtKB-SubCell"/>
</dbReference>
<name>A0A073IP75_9BACT</name>
<dbReference type="SUPFAM" id="SSF53920">
    <property type="entry name" value="Fe-only hydrogenase"/>
    <property type="match status" value="1"/>
</dbReference>
<feature type="domain" description="4Fe-4S ferredoxin-type" evidence="15">
    <location>
        <begin position="182"/>
        <end position="211"/>
    </location>
</feature>
<dbReference type="GO" id="GO:0008137">
    <property type="term" value="F:NADH dehydrogenase (ubiquinone) activity"/>
    <property type="evidence" value="ECO:0007669"/>
    <property type="project" value="InterPro"/>
</dbReference>
<dbReference type="Gene3D" id="3.10.20.740">
    <property type="match status" value="1"/>
</dbReference>
<dbReference type="Pfam" id="PF10588">
    <property type="entry name" value="NADH-G_4Fe-4S_3"/>
    <property type="match status" value="1"/>
</dbReference>
<accession>A0A073IP75</accession>
<dbReference type="InterPro" id="IPR000283">
    <property type="entry name" value="NADH_UbQ_OxRdtase_75kDa_su_CS"/>
</dbReference>
<dbReference type="InterPro" id="IPR001041">
    <property type="entry name" value="2Fe-2S_ferredoxin-type"/>
</dbReference>
<evidence type="ECO:0000259" key="16">
    <source>
        <dbReference type="PROSITE" id="PS51839"/>
    </source>
</evidence>
<evidence type="ECO:0000256" key="5">
    <source>
        <dbReference type="ARBA" id="ARBA00022714"/>
    </source>
</evidence>
<evidence type="ECO:0000256" key="13">
    <source>
        <dbReference type="ARBA" id="ARBA00034078"/>
    </source>
</evidence>
<keyword evidence="7" id="KW-0677">Repeat</keyword>
<dbReference type="PROSITE" id="PS51839">
    <property type="entry name" value="4FE4S_HC3"/>
    <property type="match status" value="1"/>
</dbReference>
<dbReference type="InterPro" id="IPR036010">
    <property type="entry name" value="2Fe-2S_ferredoxin-like_sf"/>
</dbReference>
<evidence type="ECO:0000259" key="14">
    <source>
        <dbReference type="PROSITE" id="PS51085"/>
    </source>
</evidence>
<evidence type="ECO:0000256" key="10">
    <source>
        <dbReference type="ARBA" id="ARBA00023014"/>
    </source>
</evidence>
<dbReference type="NCBIfam" id="TIGR02512">
    <property type="entry name" value="FeFe_hydrog_A"/>
    <property type="match status" value="1"/>
</dbReference>
<keyword evidence="4" id="KW-0004">4Fe-4S</keyword>
<dbReference type="InterPro" id="IPR017900">
    <property type="entry name" value="4Fe4S_Fe_S_CS"/>
</dbReference>
<comment type="cofactor">
    <cofactor evidence="13">
        <name>[2Fe-2S] cluster</name>
        <dbReference type="ChEBI" id="CHEBI:190135"/>
    </cofactor>
</comment>
<dbReference type="Gene3D" id="3.30.70.20">
    <property type="match status" value="1"/>
</dbReference>
<dbReference type="PROSITE" id="PS00641">
    <property type="entry name" value="COMPLEX1_75K_1"/>
    <property type="match status" value="1"/>
</dbReference>
<evidence type="ECO:0000256" key="6">
    <source>
        <dbReference type="ARBA" id="ARBA00022723"/>
    </source>
</evidence>
<dbReference type="GeneID" id="90983718"/>
<dbReference type="InterPro" id="IPR019574">
    <property type="entry name" value="NADH_UbQ_OxRdtase_Gsu_4Fe4S-bd"/>
</dbReference>
<dbReference type="PROSITE" id="PS00198">
    <property type="entry name" value="4FE4S_FER_1"/>
    <property type="match status" value="1"/>
</dbReference>
<dbReference type="Pfam" id="PF02906">
    <property type="entry name" value="Fe_hyd_lg_C"/>
    <property type="match status" value="1"/>
</dbReference>
<dbReference type="SMART" id="SM00929">
    <property type="entry name" value="NADH-G_4Fe-4S_3"/>
    <property type="match status" value="1"/>
</dbReference>
<dbReference type="GO" id="GO:0051539">
    <property type="term" value="F:4 iron, 4 sulfur cluster binding"/>
    <property type="evidence" value="ECO:0007669"/>
    <property type="project" value="UniProtKB-KW"/>
</dbReference>
<dbReference type="AlphaFoldDB" id="A0A073IP75"/>
<evidence type="ECO:0000256" key="1">
    <source>
        <dbReference type="ARBA" id="ARBA00001966"/>
    </source>
</evidence>
<dbReference type="PROSITE" id="PS51379">
    <property type="entry name" value="4FE4S_FER_2"/>
    <property type="match status" value="2"/>
</dbReference>
<proteinExistence type="inferred from homology"/>
<feature type="domain" description="2Fe-2S ferredoxin-type" evidence="14">
    <location>
        <begin position="2"/>
        <end position="80"/>
    </location>
</feature>
<feature type="domain" description="4Fe-4S His(Cys)3-ligated-type" evidence="16">
    <location>
        <begin position="80"/>
        <end position="119"/>
    </location>
</feature>
<keyword evidence="11" id="KW-0520">NAD</keyword>